<evidence type="ECO:0000256" key="1">
    <source>
        <dbReference type="ARBA" id="ARBA00004141"/>
    </source>
</evidence>
<evidence type="ECO:0000256" key="6">
    <source>
        <dbReference type="SAM" id="SignalP"/>
    </source>
</evidence>
<feature type="signal peptide" evidence="6">
    <location>
        <begin position="1"/>
        <end position="18"/>
    </location>
</feature>
<comment type="subcellular location">
    <subcellularLocation>
        <location evidence="1">Membrane</location>
        <topology evidence="1">Multi-pass membrane protein</topology>
    </subcellularLocation>
</comment>
<organism evidence="7 8">
    <name type="scientific">Strigops habroptila</name>
    <name type="common">Kakapo</name>
    <dbReference type="NCBI Taxonomy" id="2489341"/>
    <lineage>
        <taxon>Eukaryota</taxon>
        <taxon>Metazoa</taxon>
        <taxon>Chordata</taxon>
        <taxon>Craniata</taxon>
        <taxon>Vertebrata</taxon>
        <taxon>Euteleostomi</taxon>
        <taxon>Archelosauria</taxon>
        <taxon>Archosauria</taxon>
        <taxon>Dinosauria</taxon>
        <taxon>Saurischia</taxon>
        <taxon>Theropoda</taxon>
        <taxon>Coelurosauria</taxon>
        <taxon>Aves</taxon>
        <taxon>Neognathae</taxon>
        <taxon>Neoaves</taxon>
        <taxon>Telluraves</taxon>
        <taxon>Australaves</taxon>
        <taxon>Psittaciformes</taxon>
        <taxon>Psittacidae</taxon>
        <taxon>Strigops</taxon>
    </lineage>
</organism>
<sequence length="181" mass="18359">MGVTAALSCAWSLQGGIGGHCALSCAWSLWGGDGGHCCTELCPVSVGCTWGRVSGSPDCPQLLCPPPALWEATRVLMLLSVLMATAGLAVGLCAAAGTAWRVRVRAAGVTLFLAGLLALLGLGLYTAGTPSLLGPARAAWRFSWSYILGWVAAVLISSAGLFHLCAAAKDPSPESSEVTGS</sequence>
<dbReference type="GO" id="GO:0016020">
    <property type="term" value="C:membrane"/>
    <property type="evidence" value="ECO:0007669"/>
    <property type="project" value="UniProtKB-SubCell"/>
</dbReference>
<dbReference type="Proteomes" id="UP000472266">
    <property type="component" value="Unplaced"/>
</dbReference>
<dbReference type="AlphaFoldDB" id="A0A672UNI0"/>
<keyword evidence="2 5" id="KW-0812">Transmembrane</keyword>
<evidence type="ECO:0008006" key="9">
    <source>
        <dbReference type="Google" id="ProtNLM"/>
    </source>
</evidence>
<protein>
    <recommendedName>
        <fullName evidence="9">Lens fiber membrane intrinsic protein</fullName>
    </recommendedName>
</protein>
<evidence type="ECO:0000256" key="2">
    <source>
        <dbReference type="ARBA" id="ARBA00022692"/>
    </source>
</evidence>
<proteinExistence type="predicted"/>
<dbReference type="Gene3D" id="1.20.140.150">
    <property type="match status" value="1"/>
</dbReference>
<keyword evidence="4 5" id="KW-0472">Membrane</keyword>
<reference evidence="7" key="1">
    <citation type="submission" date="2025-08" db="UniProtKB">
        <authorList>
            <consortium name="Ensembl"/>
        </authorList>
    </citation>
    <scope>IDENTIFICATION</scope>
</reference>
<dbReference type="InParanoid" id="A0A672UNI0"/>
<keyword evidence="6" id="KW-0732">Signal</keyword>
<evidence type="ECO:0000256" key="3">
    <source>
        <dbReference type="ARBA" id="ARBA00022989"/>
    </source>
</evidence>
<feature type="transmembrane region" description="Helical" evidence="5">
    <location>
        <begin position="147"/>
        <end position="166"/>
    </location>
</feature>
<evidence type="ECO:0000313" key="7">
    <source>
        <dbReference type="Ensembl" id="ENSSHBP00005016465.1"/>
    </source>
</evidence>
<evidence type="ECO:0000313" key="8">
    <source>
        <dbReference type="Proteomes" id="UP000472266"/>
    </source>
</evidence>
<feature type="transmembrane region" description="Helical" evidence="5">
    <location>
        <begin position="75"/>
        <end position="100"/>
    </location>
</feature>
<feature type="chain" id="PRO_5025677484" description="Lens fiber membrane intrinsic protein" evidence="6">
    <location>
        <begin position="19"/>
        <end position="181"/>
    </location>
</feature>
<dbReference type="InterPro" id="IPR004031">
    <property type="entry name" value="PMP22/EMP/MP20/Claudin"/>
</dbReference>
<dbReference type="GeneTree" id="ENSGT00960000190443"/>
<accession>A0A672UNI0</accession>
<dbReference type="Pfam" id="PF00822">
    <property type="entry name" value="PMP22_Claudin"/>
    <property type="match status" value="1"/>
</dbReference>
<dbReference type="PRINTS" id="PR01077">
    <property type="entry name" value="CLAUDIN"/>
</dbReference>
<evidence type="ECO:0000256" key="4">
    <source>
        <dbReference type="ARBA" id="ARBA00023136"/>
    </source>
</evidence>
<name>A0A672UNI0_STRHB</name>
<reference evidence="7" key="2">
    <citation type="submission" date="2025-09" db="UniProtKB">
        <authorList>
            <consortium name="Ensembl"/>
        </authorList>
    </citation>
    <scope>IDENTIFICATION</scope>
</reference>
<dbReference type="Ensembl" id="ENSSHBT00005019715.1">
    <property type="protein sequence ID" value="ENSSHBP00005016465.1"/>
    <property type="gene ID" value="ENSSHBG00005014352.1"/>
</dbReference>
<gene>
    <name evidence="7" type="primary">LOC115602673</name>
</gene>
<keyword evidence="8" id="KW-1185">Reference proteome</keyword>
<keyword evidence="3 5" id="KW-1133">Transmembrane helix</keyword>
<feature type="transmembrane region" description="Helical" evidence="5">
    <location>
        <begin position="107"/>
        <end position="127"/>
    </location>
</feature>
<evidence type="ECO:0000256" key="5">
    <source>
        <dbReference type="SAM" id="Phobius"/>
    </source>
</evidence>